<protein>
    <submittedName>
        <fullName evidence="2">Glycosyltransferase family 4 protein</fullName>
    </submittedName>
</protein>
<dbReference type="Proteomes" id="UP000599109">
    <property type="component" value="Unassembled WGS sequence"/>
</dbReference>
<dbReference type="EMBL" id="JAEQNE010000002">
    <property type="protein sequence ID" value="MBL0391933.1"/>
    <property type="molecule type" value="Genomic_DNA"/>
</dbReference>
<evidence type="ECO:0000259" key="1">
    <source>
        <dbReference type="Pfam" id="PF13439"/>
    </source>
</evidence>
<name>A0A936YZQ2_9BURK</name>
<dbReference type="GO" id="GO:0016757">
    <property type="term" value="F:glycosyltransferase activity"/>
    <property type="evidence" value="ECO:0007669"/>
    <property type="project" value="UniProtKB-ARBA"/>
</dbReference>
<dbReference type="Pfam" id="PF13692">
    <property type="entry name" value="Glyco_trans_1_4"/>
    <property type="match status" value="1"/>
</dbReference>
<organism evidence="2 3">
    <name type="scientific">Ramlibacter monticola</name>
    <dbReference type="NCBI Taxonomy" id="1926872"/>
    <lineage>
        <taxon>Bacteria</taxon>
        <taxon>Pseudomonadati</taxon>
        <taxon>Pseudomonadota</taxon>
        <taxon>Betaproteobacteria</taxon>
        <taxon>Burkholderiales</taxon>
        <taxon>Comamonadaceae</taxon>
        <taxon>Ramlibacter</taxon>
    </lineage>
</organism>
<accession>A0A936YZQ2</accession>
<comment type="caution">
    <text evidence="2">The sequence shown here is derived from an EMBL/GenBank/DDBJ whole genome shotgun (WGS) entry which is preliminary data.</text>
</comment>
<dbReference type="PANTHER" id="PTHR12526">
    <property type="entry name" value="GLYCOSYLTRANSFERASE"/>
    <property type="match status" value="1"/>
</dbReference>
<dbReference type="AlphaFoldDB" id="A0A936YZQ2"/>
<feature type="domain" description="Glycosyltransferase subfamily 4-like N-terminal" evidence="1">
    <location>
        <begin position="13"/>
        <end position="159"/>
    </location>
</feature>
<dbReference type="Pfam" id="PF13439">
    <property type="entry name" value="Glyco_transf_4"/>
    <property type="match status" value="1"/>
</dbReference>
<dbReference type="RefSeq" id="WP_201674526.1">
    <property type="nucleotide sequence ID" value="NZ_JAEQNE010000002.1"/>
</dbReference>
<gene>
    <name evidence="2" type="ORF">JJ685_12405</name>
</gene>
<reference evidence="2 3" key="1">
    <citation type="journal article" date="2017" name="Int. J. Syst. Evol. Microbiol.">
        <title>Ramlibacter monticola sp. nov., isolated from forest soil.</title>
        <authorList>
            <person name="Chaudhary D.K."/>
            <person name="Kim J."/>
        </authorList>
    </citation>
    <scope>NUCLEOTIDE SEQUENCE [LARGE SCALE GENOMIC DNA]</scope>
    <source>
        <strain evidence="2 3">KACC 19175</strain>
    </source>
</reference>
<proteinExistence type="predicted"/>
<evidence type="ECO:0000313" key="3">
    <source>
        <dbReference type="Proteomes" id="UP000599109"/>
    </source>
</evidence>
<keyword evidence="3" id="KW-1185">Reference proteome</keyword>
<evidence type="ECO:0000313" key="2">
    <source>
        <dbReference type="EMBL" id="MBL0391933.1"/>
    </source>
</evidence>
<dbReference type="SUPFAM" id="SSF53756">
    <property type="entry name" value="UDP-Glycosyltransferase/glycogen phosphorylase"/>
    <property type="match status" value="1"/>
</dbReference>
<dbReference type="Gene3D" id="3.40.50.2000">
    <property type="entry name" value="Glycogen Phosphorylase B"/>
    <property type="match status" value="2"/>
</dbReference>
<dbReference type="CDD" id="cd03801">
    <property type="entry name" value="GT4_PimA-like"/>
    <property type="match status" value="1"/>
</dbReference>
<dbReference type="InterPro" id="IPR028098">
    <property type="entry name" value="Glyco_trans_4-like_N"/>
</dbReference>
<sequence length="395" mass="42251">MPRIALVVYALNVGGMETVLLQLALALRRQGCEVTFVVTEAIGPWHAEPRREGFEVREVLPDPRQSRIRHAQRIAECLRGHDACLLNHARFAQGALGLLPASTCAIAVLHNLDVKIFRVGLANARNLDGAVAVGEAVRREAARHVPATFPLRCIPNGIRLPDPAPRRARDANAPMRLVYLGRIEHGQKGVLYLSAIAEGLRRQDVAFTLDVVGDGPDLPRLSEALAGHLPPAALRIHGALAPEQAMQVLAASEVLLLPSHFEGMPLVLLEAMARGVVPVASRLEGITDPVIEEGCNGLLVDVGRVEQFVAAIAGLGADPERLARLSAGALARAHEQFGADRMAQRYLAFIGELRDRPSARTGSVDAAVLGPGARLPEGLRAAAVRLLKRLGLVTA</sequence>